<gene>
    <name evidence="5" type="ORF">C1SCF055_LOCUS2542</name>
</gene>
<comment type="caution">
    <text evidence="5">The sequence shown here is derived from an EMBL/GenBank/DDBJ whole genome shotgun (WGS) entry which is preliminary data.</text>
</comment>
<reference evidence="6" key="2">
    <citation type="submission" date="2024-04" db="EMBL/GenBank/DDBJ databases">
        <authorList>
            <person name="Chen Y."/>
            <person name="Shah S."/>
            <person name="Dougan E. K."/>
            <person name="Thang M."/>
            <person name="Chan C."/>
        </authorList>
    </citation>
    <scope>NUCLEOTIDE SEQUENCE [LARGE SCALE GENOMIC DNA]</scope>
</reference>
<dbReference type="EMBL" id="CAMXCT030000115">
    <property type="protein sequence ID" value="CAL4761422.1"/>
    <property type="molecule type" value="Genomic_DNA"/>
</dbReference>
<dbReference type="PANTHER" id="PTHR24113">
    <property type="entry name" value="RAN GTPASE-ACTIVATING PROTEIN 1"/>
    <property type="match status" value="1"/>
</dbReference>
<dbReference type="InterPro" id="IPR001611">
    <property type="entry name" value="Leu-rich_rpt"/>
</dbReference>
<dbReference type="AlphaFoldDB" id="A0A9P1BK38"/>
<evidence type="ECO:0000313" key="6">
    <source>
        <dbReference type="EMBL" id="CAL1127485.1"/>
    </source>
</evidence>
<name>A0A9P1BK38_9DINO</name>
<dbReference type="Gene3D" id="3.80.10.10">
    <property type="entry name" value="Ribonuclease Inhibitor"/>
    <property type="match status" value="1"/>
</dbReference>
<feature type="compositionally biased region" description="Basic and acidic residues" evidence="4">
    <location>
        <begin position="389"/>
        <end position="424"/>
    </location>
</feature>
<accession>A0A9P1BK38</accession>
<dbReference type="GO" id="GO:0048471">
    <property type="term" value="C:perinuclear region of cytoplasm"/>
    <property type="evidence" value="ECO:0007669"/>
    <property type="project" value="TreeGrafter"/>
</dbReference>
<dbReference type="PROSITE" id="PS51450">
    <property type="entry name" value="LRR"/>
    <property type="match status" value="1"/>
</dbReference>
<dbReference type="EMBL" id="CAMXCT020000115">
    <property type="protein sequence ID" value="CAL1127485.1"/>
    <property type="molecule type" value="Genomic_DNA"/>
</dbReference>
<dbReference type="Proteomes" id="UP001152797">
    <property type="component" value="Unassembled WGS sequence"/>
</dbReference>
<sequence>MDCFSTSKQRLQEKAAKKRKAKQVQGAPAKALYVNNINRQRLHCCFRTLYGKDDAELAHEDIMSPDLATISLPSDVDVSNFFSVATSVDLKHLDLSPSHISKLPELTEMPALTHVNLNYNHLGDVGVELLFRALVDAGSSIEHLAVASNDIGDEGAAIIGASLGSLPRLTSLELCDNFIQERGSIAIAEAIAGATPPEEDGEEAVASVPLLVLSVDLKGNRSRELGARRWAEVICHHPDLKFLNLAQNELGCLTKEIFLDLVCGAVASASLSVLDLQENFPKGGFGSSDMGPPPPEVIEELLAELPAGEYDPAEVRKGAGVPNCLYPQAPGLYGQKGPSTTTRLCAGAAPSPVTPSGVDLSPEARIELLEVENETLKAENRELRKKLVETLRKGNHSDRGRRHEPEEKDRRRSKEDPAESRDEGPVSDTNAVLLTNAQMEAYNEPIPNNIPAEKRMALVAEKLERFMVNFDDKVQILDLKSGQAVIKDRNSFIKRYTCVFRESGSKLLGTCTKRFYFDAARGPTYCLDYETHESLVTAMPGTPPDGKLGVRDPRTEHLMVLYEEKGGKLTKMWIKQDSDKLGSDPYAGEDILAASDAYKQFEAKLKELKNGKLGERIFHNYHDIPSIG</sequence>
<protein>
    <submittedName>
        <fullName evidence="7">RAN GTPase-activating protein 1 (AtRanGAP1) (RanGAP1)</fullName>
    </submittedName>
</protein>
<evidence type="ECO:0000256" key="1">
    <source>
        <dbReference type="ARBA" id="ARBA00022468"/>
    </source>
</evidence>
<keyword evidence="3" id="KW-0677">Repeat</keyword>
<feature type="region of interest" description="Disordered" evidence="4">
    <location>
        <begin position="389"/>
        <end position="430"/>
    </location>
</feature>
<evidence type="ECO:0000313" key="8">
    <source>
        <dbReference type="Proteomes" id="UP001152797"/>
    </source>
</evidence>
<evidence type="ECO:0000313" key="5">
    <source>
        <dbReference type="EMBL" id="CAI3974110.1"/>
    </source>
</evidence>
<dbReference type="GO" id="GO:0031267">
    <property type="term" value="F:small GTPase binding"/>
    <property type="evidence" value="ECO:0007669"/>
    <property type="project" value="TreeGrafter"/>
</dbReference>
<proteinExistence type="predicted"/>
<dbReference type="PANTHER" id="PTHR24113:SF12">
    <property type="entry name" value="RAN GTPASE-ACTIVATING PROTEIN 1"/>
    <property type="match status" value="1"/>
</dbReference>
<keyword evidence="8" id="KW-1185">Reference proteome</keyword>
<dbReference type="GO" id="GO:0005829">
    <property type="term" value="C:cytosol"/>
    <property type="evidence" value="ECO:0007669"/>
    <property type="project" value="TreeGrafter"/>
</dbReference>
<evidence type="ECO:0000313" key="7">
    <source>
        <dbReference type="EMBL" id="CAL4761422.1"/>
    </source>
</evidence>
<dbReference type="GO" id="GO:0006913">
    <property type="term" value="P:nucleocytoplasmic transport"/>
    <property type="evidence" value="ECO:0007669"/>
    <property type="project" value="TreeGrafter"/>
</dbReference>
<evidence type="ECO:0000256" key="4">
    <source>
        <dbReference type="SAM" id="MobiDB-lite"/>
    </source>
</evidence>
<dbReference type="Pfam" id="PF13516">
    <property type="entry name" value="LRR_6"/>
    <property type="match status" value="2"/>
</dbReference>
<evidence type="ECO:0000256" key="3">
    <source>
        <dbReference type="ARBA" id="ARBA00022737"/>
    </source>
</evidence>
<dbReference type="SUPFAM" id="SSF52047">
    <property type="entry name" value="RNI-like"/>
    <property type="match status" value="1"/>
</dbReference>
<keyword evidence="1" id="KW-0343">GTPase activation</keyword>
<dbReference type="EMBL" id="CAMXCT010000115">
    <property type="protein sequence ID" value="CAI3974110.1"/>
    <property type="molecule type" value="Genomic_DNA"/>
</dbReference>
<dbReference type="GO" id="GO:0005634">
    <property type="term" value="C:nucleus"/>
    <property type="evidence" value="ECO:0007669"/>
    <property type="project" value="TreeGrafter"/>
</dbReference>
<dbReference type="GO" id="GO:0005096">
    <property type="term" value="F:GTPase activator activity"/>
    <property type="evidence" value="ECO:0007669"/>
    <property type="project" value="UniProtKB-KW"/>
</dbReference>
<dbReference type="SMART" id="SM00368">
    <property type="entry name" value="LRR_RI"/>
    <property type="match status" value="3"/>
</dbReference>
<evidence type="ECO:0000256" key="2">
    <source>
        <dbReference type="ARBA" id="ARBA00022614"/>
    </source>
</evidence>
<dbReference type="InterPro" id="IPR027038">
    <property type="entry name" value="RanGap"/>
</dbReference>
<dbReference type="InterPro" id="IPR032675">
    <property type="entry name" value="LRR_dom_sf"/>
</dbReference>
<organism evidence="5">
    <name type="scientific">Cladocopium goreaui</name>
    <dbReference type="NCBI Taxonomy" id="2562237"/>
    <lineage>
        <taxon>Eukaryota</taxon>
        <taxon>Sar</taxon>
        <taxon>Alveolata</taxon>
        <taxon>Dinophyceae</taxon>
        <taxon>Suessiales</taxon>
        <taxon>Symbiodiniaceae</taxon>
        <taxon>Cladocopium</taxon>
    </lineage>
</organism>
<keyword evidence="2" id="KW-0433">Leucine-rich repeat</keyword>
<reference evidence="5" key="1">
    <citation type="submission" date="2022-10" db="EMBL/GenBank/DDBJ databases">
        <authorList>
            <person name="Chen Y."/>
            <person name="Dougan E. K."/>
            <person name="Chan C."/>
            <person name="Rhodes N."/>
            <person name="Thang M."/>
        </authorList>
    </citation>
    <scope>NUCLEOTIDE SEQUENCE</scope>
</reference>